<gene>
    <name evidence="3" type="ORF">O1V66_20020</name>
</gene>
<dbReference type="Proteomes" id="UP001164712">
    <property type="component" value="Chromosome"/>
</dbReference>
<dbReference type="RefSeq" id="WP_045049082.1">
    <property type="nucleotide sequence ID" value="NZ_CP114058.1"/>
</dbReference>
<proteinExistence type="predicted"/>
<organism evidence="3 4">
    <name type="scientific">Rouxiella chamberiensis</name>
    <dbReference type="NCBI Taxonomy" id="1513468"/>
    <lineage>
        <taxon>Bacteria</taxon>
        <taxon>Pseudomonadati</taxon>
        <taxon>Pseudomonadota</taxon>
        <taxon>Gammaproteobacteria</taxon>
        <taxon>Enterobacterales</taxon>
        <taxon>Yersiniaceae</taxon>
        <taxon>Rouxiella</taxon>
    </lineage>
</organism>
<protein>
    <submittedName>
        <fullName evidence="3">DUF5405 family protein</fullName>
    </submittedName>
</protein>
<evidence type="ECO:0000259" key="2">
    <source>
        <dbReference type="Pfam" id="PF17399"/>
    </source>
</evidence>
<feature type="domain" description="DUF5405" evidence="2">
    <location>
        <begin position="18"/>
        <end position="100"/>
    </location>
</feature>
<evidence type="ECO:0000313" key="4">
    <source>
        <dbReference type="Proteomes" id="UP001164712"/>
    </source>
</evidence>
<evidence type="ECO:0000256" key="1">
    <source>
        <dbReference type="SAM" id="Coils"/>
    </source>
</evidence>
<reference evidence="3" key="1">
    <citation type="submission" date="2022-12" db="EMBL/GenBank/DDBJ databases">
        <title>Complete genome sequence of an Australian strain of Rouxiella badensis DAR84756 and resolution of the R. badensis DSM100043 and R. chamberiensis DSM28324 genomes.</title>
        <authorList>
            <person name="Paul S."/>
            <person name="Anderson P.J."/>
            <person name="Maynard G."/>
            <person name="Dyall-Smith M."/>
            <person name="Kudinha T."/>
        </authorList>
    </citation>
    <scope>NUCLEOTIDE SEQUENCE</scope>
    <source>
        <strain evidence="3">DSM 28324</strain>
    </source>
</reference>
<keyword evidence="4" id="KW-1185">Reference proteome</keyword>
<keyword evidence="1" id="KW-0175">Coiled coil</keyword>
<feature type="coiled-coil region" evidence="1">
    <location>
        <begin position="76"/>
        <end position="103"/>
    </location>
</feature>
<dbReference type="Pfam" id="PF17399">
    <property type="entry name" value="DUF5405"/>
    <property type="match status" value="1"/>
</dbReference>
<evidence type="ECO:0000313" key="3">
    <source>
        <dbReference type="EMBL" id="WAT01023.1"/>
    </source>
</evidence>
<dbReference type="EMBL" id="CP114058">
    <property type="protein sequence ID" value="WAT01023.1"/>
    <property type="molecule type" value="Genomic_DNA"/>
</dbReference>
<name>A0ABY7HNR8_9GAMM</name>
<sequence length="108" mass="12365">MGKVREVEGKSIFEGRNKVAISDFYFIVPKGGEYILAQKVIDKSSSREHLTTYAVYQNLVSLYNDFVHRSISALIYSKQINDAEDLEREIKRLCKLCKVATTTLTKDK</sequence>
<accession>A0ABY7HNR8</accession>
<dbReference type="InterPro" id="IPR035404">
    <property type="entry name" value="DUF5405"/>
</dbReference>